<dbReference type="Proteomes" id="UP001362999">
    <property type="component" value="Unassembled WGS sequence"/>
</dbReference>
<accession>A0AAW0EM00</accession>
<feature type="compositionally biased region" description="Pro residues" evidence="1">
    <location>
        <begin position="1"/>
        <end position="12"/>
    </location>
</feature>
<feature type="region of interest" description="Disordered" evidence="1">
    <location>
        <begin position="1"/>
        <end position="31"/>
    </location>
</feature>
<sequence>MPTRPAPHPPINFPLSSIPRSSRESSPQWHNTATPCLPSAQLIRIGTNSIHNLLGSDGRLNRWLLDGAMGLSFEDFDVPPMERGRREDLFEHSCVEFFDALFRYTPLVRCLALVDWDLESRIWRDFVRWLGLRYSQTTHRRPFPNVIELRMVGMFEQFNERARALVFIRLPLVAHDQNRALSRRDMGVMLDALRHDDTLCPSLKRIRLDDGLMVYRYSPFPFASVDADAWPLK</sequence>
<feature type="compositionally biased region" description="Low complexity" evidence="1">
    <location>
        <begin position="16"/>
        <end position="27"/>
    </location>
</feature>
<comment type="caution">
    <text evidence="2">The sequence shown here is derived from an EMBL/GenBank/DDBJ whole genome shotgun (WGS) entry which is preliminary data.</text>
</comment>
<gene>
    <name evidence="2" type="ORF">R3P38DRAFT_3166100</name>
</gene>
<name>A0AAW0EM00_9AGAR</name>
<dbReference type="AlphaFoldDB" id="A0AAW0EM00"/>
<keyword evidence="3" id="KW-1185">Reference proteome</keyword>
<proteinExistence type="predicted"/>
<evidence type="ECO:0000256" key="1">
    <source>
        <dbReference type="SAM" id="MobiDB-lite"/>
    </source>
</evidence>
<evidence type="ECO:0000313" key="2">
    <source>
        <dbReference type="EMBL" id="KAK7065082.1"/>
    </source>
</evidence>
<dbReference type="EMBL" id="JAWWNJ010000001">
    <property type="protein sequence ID" value="KAK7065082.1"/>
    <property type="molecule type" value="Genomic_DNA"/>
</dbReference>
<evidence type="ECO:0000313" key="3">
    <source>
        <dbReference type="Proteomes" id="UP001362999"/>
    </source>
</evidence>
<organism evidence="2 3">
    <name type="scientific">Favolaschia claudopus</name>
    <dbReference type="NCBI Taxonomy" id="2862362"/>
    <lineage>
        <taxon>Eukaryota</taxon>
        <taxon>Fungi</taxon>
        <taxon>Dikarya</taxon>
        <taxon>Basidiomycota</taxon>
        <taxon>Agaricomycotina</taxon>
        <taxon>Agaricomycetes</taxon>
        <taxon>Agaricomycetidae</taxon>
        <taxon>Agaricales</taxon>
        <taxon>Marasmiineae</taxon>
        <taxon>Mycenaceae</taxon>
        <taxon>Favolaschia</taxon>
    </lineage>
</organism>
<protein>
    <submittedName>
        <fullName evidence="2">Uncharacterized protein</fullName>
    </submittedName>
</protein>
<reference evidence="2 3" key="1">
    <citation type="journal article" date="2024" name="J Genomics">
        <title>Draft genome sequencing and assembly of Favolaschia claudopus CIRM-BRFM 2984 isolated from oak limbs.</title>
        <authorList>
            <person name="Navarro D."/>
            <person name="Drula E."/>
            <person name="Chaduli D."/>
            <person name="Cazenave R."/>
            <person name="Ahrendt S."/>
            <person name="Wang J."/>
            <person name="Lipzen A."/>
            <person name="Daum C."/>
            <person name="Barry K."/>
            <person name="Grigoriev I.V."/>
            <person name="Favel A."/>
            <person name="Rosso M.N."/>
            <person name="Martin F."/>
        </authorList>
    </citation>
    <scope>NUCLEOTIDE SEQUENCE [LARGE SCALE GENOMIC DNA]</scope>
    <source>
        <strain evidence="2 3">CIRM-BRFM 2984</strain>
    </source>
</reference>